<evidence type="ECO:0000313" key="4">
    <source>
        <dbReference type="EMBL" id="PNG25786.1"/>
    </source>
</evidence>
<dbReference type="PROSITE" id="PS01319">
    <property type="entry name" value="RBFA"/>
    <property type="match status" value="1"/>
</dbReference>
<comment type="function">
    <text evidence="2">One of several proteins that assist in the late maturation steps of the functional core of the 30S ribosomal subunit. Associates with free 30S ribosomal subunits (but not with 30S subunits that are part of 70S ribosomes or polysomes). Required for efficient processing of 16S rRNA. May interact with the 5'-terminal helix region of 16S rRNA.</text>
</comment>
<dbReference type="PANTHER" id="PTHR33515:SF1">
    <property type="entry name" value="RIBOSOME-BINDING FACTOR A, CHLOROPLASTIC-RELATED"/>
    <property type="match status" value="1"/>
</dbReference>
<gene>
    <name evidence="2" type="primary">rbfA</name>
    <name evidence="4" type="ORF">CR492_11780</name>
</gene>
<dbReference type="HAMAP" id="MF_00003">
    <property type="entry name" value="RbfA"/>
    <property type="match status" value="1"/>
</dbReference>
<dbReference type="NCBIfam" id="TIGR00082">
    <property type="entry name" value="rbfA"/>
    <property type="match status" value="1"/>
</dbReference>
<dbReference type="GO" id="GO:0030490">
    <property type="term" value="P:maturation of SSU-rRNA"/>
    <property type="evidence" value="ECO:0007669"/>
    <property type="project" value="UniProtKB-UniRule"/>
</dbReference>
<sequence>MSRLHHQQGGQPSQRMLRVAELVRHAMSELLTRSDINDPALVGKVITVPDVRMSPDLKLATVYVMPLGGENITEVLAALDRHRKLLRGEIARRVNLRFAPDVRFKADPGFEYSGQIDALLASPKVKQDLETKDSDEAGADAEGRGE</sequence>
<dbReference type="Proteomes" id="UP000236286">
    <property type="component" value="Unassembled WGS sequence"/>
</dbReference>
<dbReference type="SUPFAM" id="SSF89919">
    <property type="entry name" value="Ribosome-binding factor A, RbfA"/>
    <property type="match status" value="1"/>
</dbReference>
<dbReference type="Gene3D" id="3.30.300.20">
    <property type="match status" value="1"/>
</dbReference>
<dbReference type="OrthoDB" id="9805051at2"/>
<dbReference type="InterPro" id="IPR015946">
    <property type="entry name" value="KH_dom-like_a/b"/>
</dbReference>
<evidence type="ECO:0000256" key="1">
    <source>
        <dbReference type="ARBA" id="ARBA00022517"/>
    </source>
</evidence>
<dbReference type="EMBL" id="PDZR01000012">
    <property type="protein sequence ID" value="PNG25786.1"/>
    <property type="molecule type" value="Genomic_DNA"/>
</dbReference>
<dbReference type="GO" id="GO:0005829">
    <property type="term" value="C:cytosol"/>
    <property type="evidence" value="ECO:0007669"/>
    <property type="project" value="TreeGrafter"/>
</dbReference>
<accession>A0A2J7TGA8</accession>
<dbReference type="Pfam" id="PF02033">
    <property type="entry name" value="RBFA"/>
    <property type="match status" value="1"/>
</dbReference>
<dbReference type="InterPro" id="IPR000238">
    <property type="entry name" value="RbfA"/>
</dbReference>
<dbReference type="InterPro" id="IPR020053">
    <property type="entry name" value="Ribosome-bd_factorA_CS"/>
</dbReference>
<evidence type="ECO:0000256" key="2">
    <source>
        <dbReference type="HAMAP-Rule" id="MF_00003"/>
    </source>
</evidence>
<dbReference type="GO" id="GO:0043024">
    <property type="term" value="F:ribosomal small subunit binding"/>
    <property type="evidence" value="ECO:0007669"/>
    <property type="project" value="TreeGrafter"/>
</dbReference>
<reference evidence="4 5" key="1">
    <citation type="submission" date="2017-10" db="EMBL/GenBank/DDBJ databases">
        <title>Genome announcement of Methylocella silvestris TVC from permafrost.</title>
        <authorList>
            <person name="Wang J."/>
            <person name="Geng K."/>
            <person name="Ul-Haque F."/>
            <person name="Crombie A.T."/>
            <person name="Street L.E."/>
            <person name="Wookey P.A."/>
            <person name="Murrell J.C."/>
            <person name="Pratscher J."/>
        </authorList>
    </citation>
    <scope>NUCLEOTIDE SEQUENCE [LARGE SCALE GENOMIC DNA]</scope>
    <source>
        <strain evidence="4 5">TVC</strain>
    </source>
</reference>
<comment type="subcellular location">
    <subcellularLocation>
        <location evidence="2">Cytoplasm</location>
    </subcellularLocation>
</comment>
<evidence type="ECO:0000256" key="3">
    <source>
        <dbReference type="SAM" id="MobiDB-lite"/>
    </source>
</evidence>
<dbReference type="AlphaFoldDB" id="A0A2J7TGA8"/>
<keyword evidence="1 2" id="KW-0690">Ribosome biogenesis</keyword>
<organism evidence="4 5">
    <name type="scientific">Methylocella silvestris</name>
    <dbReference type="NCBI Taxonomy" id="199596"/>
    <lineage>
        <taxon>Bacteria</taxon>
        <taxon>Pseudomonadati</taxon>
        <taxon>Pseudomonadota</taxon>
        <taxon>Alphaproteobacteria</taxon>
        <taxon>Hyphomicrobiales</taxon>
        <taxon>Beijerinckiaceae</taxon>
        <taxon>Methylocella</taxon>
    </lineage>
</organism>
<comment type="similarity">
    <text evidence="2">Belongs to the RbfA family.</text>
</comment>
<comment type="caution">
    <text evidence="4">The sequence shown here is derived from an EMBL/GenBank/DDBJ whole genome shotgun (WGS) entry which is preliminary data.</text>
</comment>
<protein>
    <recommendedName>
        <fullName evidence="2">Ribosome-binding factor A</fullName>
    </recommendedName>
</protein>
<name>A0A2J7TGA8_METSI</name>
<keyword evidence="2" id="KW-0963">Cytoplasm</keyword>
<feature type="region of interest" description="Disordered" evidence="3">
    <location>
        <begin position="125"/>
        <end position="146"/>
    </location>
</feature>
<dbReference type="InterPro" id="IPR023799">
    <property type="entry name" value="RbfA_dom_sf"/>
</dbReference>
<proteinExistence type="inferred from homology"/>
<evidence type="ECO:0000313" key="5">
    <source>
        <dbReference type="Proteomes" id="UP000236286"/>
    </source>
</evidence>
<comment type="subunit">
    <text evidence="2">Monomer. Binds 30S ribosomal subunits, but not 50S ribosomal subunits or 70S ribosomes.</text>
</comment>
<dbReference type="PANTHER" id="PTHR33515">
    <property type="entry name" value="RIBOSOME-BINDING FACTOR A, CHLOROPLASTIC-RELATED"/>
    <property type="match status" value="1"/>
</dbReference>
<dbReference type="NCBIfam" id="NF001802">
    <property type="entry name" value="PRK00521.2-5"/>
    <property type="match status" value="1"/>
</dbReference>